<proteinExistence type="predicted"/>
<reference evidence="1" key="1">
    <citation type="submission" date="2019-08" db="EMBL/GenBank/DDBJ databases">
        <authorList>
            <person name="Kucharzyk K."/>
            <person name="Murdoch R.W."/>
            <person name="Higgins S."/>
            <person name="Loffler F."/>
        </authorList>
    </citation>
    <scope>NUCLEOTIDE SEQUENCE</scope>
</reference>
<sequence length="93" mass="10378">MSGEARGFLKIVWYILPAIPKPNPETSAIIVLGSRRLKNTLLLISLIGFPIIKSFISPKVIGYLPTQTENKDATKIETDTNINTVFSFLLYIL</sequence>
<dbReference type="EMBL" id="VSSQ01109340">
    <property type="protein sequence ID" value="MPN47672.1"/>
    <property type="molecule type" value="Genomic_DNA"/>
</dbReference>
<dbReference type="AlphaFoldDB" id="A0A645IA45"/>
<accession>A0A645IA45</accession>
<organism evidence="1">
    <name type="scientific">bioreactor metagenome</name>
    <dbReference type="NCBI Taxonomy" id="1076179"/>
    <lineage>
        <taxon>unclassified sequences</taxon>
        <taxon>metagenomes</taxon>
        <taxon>ecological metagenomes</taxon>
    </lineage>
</organism>
<name>A0A645IA45_9ZZZZ</name>
<protein>
    <submittedName>
        <fullName evidence="1">Uncharacterized protein</fullName>
    </submittedName>
</protein>
<comment type="caution">
    <text evidence="1">The sequence shown here is derived from an EMBL/GenBank/DDBJ whole genome shotgun (WGS) entry which is preliminary data.</text>
</comment>
<evidence type="ECO:0000313" key="1">
    <source>
        <dbReference type="EMBL" id="MPN47672.1"/>
    </source>
</evidence>
<gene>
    <name evidence="1" type="ORF">SDC9_195276</name>
</gene>